<dbReference type="GeneID" id="82155855"/>
<sequence>MVMKQKIELIVFFWLWGVVVMAHPKPYVEIEITPSMEKSGNIVVNITHLKQTDYNRLILLTLPMELTPCLPVSNGISQKFNGCWYIDRNNKTQLWIGNILQAGKTDLQMQIILPDMMRNSDNVNHSYKLNICTNYSDGLHKFLSLAQNDSTEIVFVNKIIFKGNKKYPVLETEPDNEWKKKDENERIYIIPFQNQEASTYLIFGVPNVENTIKFISLMIVSFIFCLFAGLGLYRYPKEAQKKVFTAIGAVVVVALFIVVFHLSFENLELDGKVVFERIVPILGYIVGVFIAYGTNKEK</sequence>
<reference evidence="1 2" key="1">
    <citation type="submission" date="2013-04" db="EMBL/GenBank/DDBJ databases">
        <title>The Genome Sequence of Bacteroides massiliensis dnLKV3.</title>
        <authorList>
            <consortium name="The Broad Institute Genomics Platform"/>
            <consortium name="The Broad Institute Genome Sequencing Center for Infectious Disease"/>
            <person name="Earl A."/>
            <person name="Xavier R."/>
            <person name="Kuhn K."/>
            <person name="Stappenbeck T."/>
            <person name="Walker B."/>
            <person name="Young S."/>
            <person name="Zeng Q."/>
            <person name="Gargeya S."/>
            <person name="Fitzgerald M."/>
            <person name="Haas B."/>
            <person name="Abouelleil A."/>
            <person name="Allen A.W."/>
            <person name="Alvarado L."/>
            <person name="Arachchi H.M."/>
            <person name="Berlin A.M."/>
            <person name="Chapman S.B."/>
            <person name="Gainer-Dewar J."/>
            <person name="Goldberg J."/>
            <person name="Griggs A."/>
            <person name="Gujja S."/>
            <person name="Hansen M."/>
            <person name="Howarth C."/>
            <person name="Imamovic A."/>
            <person name="Ireland A."/>
            <person name="Larimer J."/>
            <person name="McCowan C."/>
            <person name="Murphy C."/>
            <person name="Pearson M."/>
            <person name="Poon T.W."/>
            <person name="Priest M."/>
            <person name="Roberts A."/>
            <person name="Saif S."/>
            <person name="Shea T."/>
            <person name="Sisk P."/>
            <person name="Sykes S."/>
            <person name="Wortman J."/>
            <person name="Nusbaum C."/>
            <person name="Birren B."/>
        </authorList>
    </citation>
    <scope>NUCLEOTIDE SEQUENCE [LARGE SCALE GENOMIC DNA]</scope>
    <source>
        <strain evidence="2">dnLKV3</strain>
    </source>
</reference>
<evidence type="ECO:0000313" key="2">
    <source>
        <dbReference type="Proteomes" id="UP000014200"/>
    </source>
</evidence>
<gene>
    <name evidence="1" type="ORF">C802_00737</name>
</gene>
<dbReference type="RefSeq" id="WP_016275211.1">
    <property type="nucleotide sequence ID" value="NZ_JABVZU010000003.1"/>
</dbReference>
<organism evidence="1 2">
    <name type="scientific">Phocaeicola sartorii</name>
    <dbReference type="NCBI Taxonomy" id="671267"/>
    <lineage>
        <taxon>Bacteria</taxon>
        <taxon>Pseudomonadati</taxon>
        <taxon>Bacteroidota</taxon>
        <taxon>Bacteroidia</taxon>
        <taxon>Bacteroidales</taxon>
        <taxon>Bacteroidaceae</taxon>
        <taxon>Phocaeicola</taxon>
    </lineage>
</organism>
<evidence type="ECO:0000313" key="1">
    <source>
        <dbReference type="EMBL" id="EOS14730.1"/>
    </source>
</evidence>
<dbReference type="STRING" id="1235788.C802_00737"/>
<dbReference type="PATRIC" id="fig|1235788.3.peg.740"/>
<dbReference type="EMBL" id="ASSP01000006">
    <property type="protein sequence ID" value="EOS14730.1"/>
    <property type="molecule type" value="Genomic_DNA"/>
</dbReference>
<dbReference type="AlphaFoldDB" id="R9IB54"/>
<accession>R9IB54</accession>
<proteinExistence type="predicted"/>
<dbReference type="HOGENOM" id="CLU_932719_0_0_10"/>
<comment type="caution">
    <text evidence="1">The sequence shown here is derived from an EMBL/GenBank/DDBJ whole genome shotgun (WGS) entry which is preliminary data.</text>
</comment>
<keyword evidence="2" id="KW-1185">Reference proteome</keyword>
<protein>
    <submittedName>
        <fullName evidence="1">Uncharacterized protein</fullName>
    </submittedName>
</protein>
<name>R9IB54_9BACT</name>
<dbReference type="Proteomes" id="UP000014200">
    <property type="component" value="Unassembled WGS sequence"/>
</dbReference>